<evidence type="ECO:0000256" key="3">
    <source>
        <dbReference type="ARBA" id="ARBA00022490"/>
    </source>
</evidence>
<dbReference type="CDD" id="cd13314">
    <property type="entry name" value="PH_Rpn13"/>
    <property type="match status" value="1"/>
</dbReference>
<evidence type="ECO:0000259" key="8">
    <source>
        <dbReference type="PROSITE" id="PS51917"/>
    </source>
</evidence>
<evidence type="ECO:0000256" key="5">
    <source>
        <dbReference type="ARBA" id="ARBA00023242"/>
    </source>
</evidence>
<feature type="region of interest" description="Disordered" evidence="6">
    <location>
        <begin position="205"/>
        <end position="230"/>
    </location>
</feature>
<dbReference type="InterPro" id="IPR044868">
    <property type="entry name" value="Rpn13/ADRM1_Pru"/>
</dbReference>
<dbReference type="InterPro" id="IPR044867">
    <property type="entry name" value="DEUBAD_dom"/>
</dbReference>
<evidence type="ECO:0000313" key="9">
    <source>
        <dbReference type="EMBL" id="KAJ1982077.1"/>
    </source>
</evidence>
<keyword evidence="4" id="KW-0647">Proteasome</keyword>
<comment type="caution">
    <text evidence="9">The sequence shown here is derived from an EMBL/GenBank/DDBJ whole genome shotgun (WGS) entry which is preliminary data.</text>
</comment>
<evidence type="ECO:0000256" key="6">
    <source>
        <dbReference type="SAM" id="MobiDB-lite"/>
    </source>
</evidence>
<feature type="region of interest" description="Disordered" evidence="6">
    <location>
        <begin position="132"/>
        <end position="153"/>
    </location>
</feature>
<keyword evidence="10" id="KW-1185">Reference proteome</keyword>
<evidence type="ECO:0000256" key="1">
    <source>
        <dbReference type="ARBA" id="ARBA00004123"/>
    </source>
</evidence>
<dbReference type="PROSITE" id="PS51916">
    <property type="entry name" value="DEUBAD"/>
    <property type="match status" value="1"/>
</dbReference>
<dbReference type="GO" id="GO:0008541">
    <property type="term" value="C:proteasome regulatory particle, lid subcomplex"/>
    <property type="evidence" value="ECO:0007669"/>
    <property type="project" value="TreeGrafter"/>
</dbReference>
<reference evidence="9" key="1">
    <citation type="submission" date="2022-07" db="EMBL/GenBank/DDBJ databases">
        <title>Phylogenomic reconstructions and comparative analyses of Kickxellomycotina fungi.</title>
        <authorList>
            <person name="Reynolds N.K."/>
            <person name="Stajich J.E."/>
            <person name="Barry K."/>
            <person name="Grigoriev I.V."/>
            <person name="Crous P."/>
            <person name="Smith M.E."/>
        </authorList>
    </citation>
    <scope>NUCLEOTIDE SEQUENCE</scope>
    <source>
        <strain evidence="9">RSA 567</strain>
    </source>
</reference>
<dbReference type="PROSITE" id="PS51917">
    <property type="entry name" value="PRU"/>
    <property type="match status" value="1"/>
</dbReference>
<dbReference type="FunFam" id="2.30.29.70:FF:000001">
    <property type="entry name" value="Proteasomal ubiquitin receptor ADRM1"/>
    <property type="match status" value="1"/>
</dbReference>
<proteinExistence type="predicted"/>
<dbReference type="PANTHER" id="PTHR12225:SF0">
    <property type="entry name" value="PROTEASOMAL UBIQUITIN RECEPTOR ADRM1"/>
    <property type="match status" value="1"/>
</dbReference>
<sequence length="370" mass="40318">MATPLFSQPARTGHSASYVPNALLQFKAGRCFRQGDSNWVIPDPRKGVLYFKMTDDGLTHLCWKERRTQVTKEDLIVFPDEAEFIKCKQTKDRVYVLRFKASSQRLFFWMQSSHPERDSDVCNRVNHILNNVTLPGGDHPETRPRPAGLGDQGSETVAMAPTEPHGGLPALRDTNSETAEIDSDDNVSARATVGSTTTSVIDSVAGTVPQPHTSAAAGTLPSGDSSEPWSQLRQIVSSAPTSDPDASVAELGLSDVLSPEALGPILADHEVCSALFPYLPDQHNPDGTLVSASQRTPQEVRDIVRSPPFQQSLRSLSYALQTGQLGPLIQQLGLPLEASYGVENFLRAIESQVKSEESSDRPDPDTMEED</sequence>
<dbReference type="InterPro" id="IPR038108">
    <property type="entry name" value="RPN13_DEUBAD_sf"/>
</dbReference>
<evidence type="ECO:0000256" key="4">
    <source>
        <dbReference type="ARBA" id="ARBA00022942"/>
    </source>
</evidence>
<protein>
    <recommendedName>
        <fullName evidence="11">Proteasome complex subunit Rpn13 ubiquitin receptor-domain-containing protein</fullName>
    </recommendedName>
</protein>
<dbReference type="Pfam" id="PF16550">
    <property type="entry name" value="RPN13_C"/>
    <property type="match status" value="1"/>
</dbReference>
<gene>
    <name evidence="9" type="ORF">H4R34_001837</name>
</gene>
<dbReference type="GO" id="GO:0005634">
    <property type="term" value="C:nucleus"/>
    <property type="evidence" value="ECO:0007669"/>
    <property type="project" value="UniProtKB-SubCell"/>
</dbReference>
<comment type="subcellular location">
    <subcellularLocation>
        <location evidence="2">Cytoplasm</location>
    </subcellularLocation>
    <subcellularLocation>
        <location evidence="1">Nucleus</location>
    </subcellularLocation>
</comment>
<keyword evidence="3" id="KW-0963">Cytoplasm</keyword>
<keyword evidence="5" id="KW-0539">Nucleus</keyword>
<evidence type="ECO:0000313" key="10">
    <source>
        <dbReference type="Proteomes" id="UP001151582"/>
    </source>
</evidence>
<feature type="compositionally biased region" description="Basic and acidic residues" evidence="6">
    <location>
        <begin position="353"/>
        <end position="364"/>
    </location>
</feature>
<evidence type="ECO:0000256" key="2">
    <source>
        <dbReference type="ARBA" id="ARBA00004496"/>
    </source>
</evidence>
<accession>A0A9W8B5C2</accession>
<dbReference type="EMBL" id="JANBQB010000102">
    <property type="protein sequence ID" value="KAJ1982077.1"/>
    <property type="molecule type" value="Genomic_DNA"/>
</dbReference>
<name>A0A9W8B5C2_9FUNG</name>
<feature type="domain" description="DEUBAD" evidence="7">
    <location>
        <begin position="244"/>
        <end position="359"/>
    </location>
</feature>
<dbReference type="InterPro" id="IPR032368">
    <property type="entry name" value="RPN13_DEUBAD"/>
</dbReference>
<dbReference type="GO" id="GO:0005737">
    <property type="term" value="C:cytoplasm"/>
    <property type="evidence" value="ECO:0007669"/>
    <property type="project" value="UniProtKB-SubCell"/>
</dbReference>
<dbReference type="GO" id="GO:0061133">
    <property type="term" value="F:endopeptidase activator activity"/>
    <property type="evidence" value="ECO:0007669"/>
    <property type="project" value="TreeGrafter"/>
</dbReference>
<dbReference type="PANTHER" id="PTHR12225">
    <property type="entry name" value="ADHESION REGULATING MOLECULE 1 110 KDA CELL MEMBRANE GLYCOPROTEIN"/>
    <property type="match status" value="1"/>
</dbReference>
<feature type="region of interest" description="Disordered" evidence="6">
    <location>
        <begin position="351"/>
        <end position="370"/>
    </location>
</feature>
<evidence type="ECO:0008006" key="11">
    <source>
        <dbReference type="Google" id="ProtNLM"/>
    </source>
</evidence>
<dbReference type="Gene3D" id="2.30.29.70">
    <property type="entry name" value="Proteasomal ubiquitin receptor Rpn13/ADRM1"/>
    <property type="match status" value="1"/>
</dbReference>
<evidence type="ECO:0000259" key="7">
    <source>
        <dbReference type="PROSITE" id="PS51916"/>
    </source>
</evidence>
<feature type="domain" description="Pru" evidence="8">
    <location>
        <begin position="18"/>
        <end position="132"/>
    </location>
</feature>
<organism evidence="9 10">
    <name type="scientific">Dimargaris verticillata</name>
    <dbReference type="NCBI Taxonomy" id="2761393"/>
    <lineage>
        <taxon>Eukaryota</taxon>
        <taxon>Fungi</taxon>
        <taxon>Fungi incertae sedis</taxon>
        <taxon>Zoopagomycota</taxon>
        <taxon>Kickxellomycotina</taxon>
        <taxon>Dimargaritomycetes</taxon>
        <taxon>Dimargaritales</taxon>
        <taxon>Dimargaritaceae</taxon>
        <taxon>Dimargaris</taxon>
    </lineage>
</organism>
<dbReference type="GO" id="GO:0070628">
    <property type="term" value="F:proteasome binding"/>
    <property type="evidence" value="ECO:0007669"/>
    <property type="project" value="TreeGrafter"/>
</dbReference>
<dbReference type="AlphaFoldDB" id="A0A9W8B5C2"/>
<dbReference type="Pfam" id="PF04683">
    <property type="entry name" value="Rpn13_ADRM1_Pru"/>
    <property type="match status" value="1"/>
</dbReference>
<dbReference type="Gene3D" id="1.10.2020.20">
    <property type="match status" value="1"/>
</dbReference>
<dbReference type="InterPro" id="IPR038633">
    <property type="entry name" value="Rpn13/ADRM1_Pru_sf"/>
</dbReference>
<dbReference type="Proteomes" id="UP001151582">
    <property type="component" value="Unassembled WGS sequence"/>
</dbReference>
<dbReference type="InterPro" id="IPR006773">
    <property type="entry name" value="Rpn13/ADRM1"/>
</dbReference>
<dbReference type="OrthoDB" id="340431at2759"/>